<sequence length="77" mass="7949">MSAVVILRFLLPPAVALMPSPKAPGHPVRALQVTRSPSRSAGTPDGSRRTDPAGRADAHTGAPRPVPEMFLGTAGAR</sequence>
<protein>
    <recommendedName>
        <fullName evidence="5">Secreted protein</fullName>
    </recommendedName>
</protein>
<gene>
    <name evidence="3" type="ORF">GCM10009564_49880</name>
</gene>
<evidence type="ECO:0000256" key="1">
    <source>
        <dbReference type="SAM" id="MobiDB-lite"/>
    </source>
</evidence>
<organism evidence="3 4">
    <name type="scientific">Streptomyces thermogriseus</name>
    <dbReference type="NCBI Taxonomy" id="75292"/>
    <lineage>
        <taxon>Bacteria</taxon>
        <taxon>Bacillati</taxon>
        <taxon>Actinomycetota</taxon>
        <taxon>Actinomycetes</taxon>
        <taxon>Kitasatosporales</taxon>
        <taxon>Streptomycetaceae</taxon>
        <taxon>Streptomyces</taxon>
    </lineage>
</organism>
<evidence type="ECO:0000313" key="3">
    <source>
        <dbReference type="EMBL" id="GAA1015957.1"/>
    </source>
</evidence>
<name>A0ABN1T678_9ACTN</name>
<feature type="region of interest" description="Disordered" evidence="1">
    <location>
        <begin position="18"/>
        <end position="77"/>
    </location>
</feature>
<feature type="compositionally biased region" description="Basic and acidic residues" evidence="1">
    <location>
        <begin position="46"/>
        <end position="58"/>
    </location>
</feature>
<evidence type="ECO:0008006" key="5">
    <source>
        <dbReference type="Google" id="ProtNLM"/>
    </source>
</evidence>
<keyword evidence="4" id="KW-1185">Reference proteome</keyword>
<accession>A0ABN1T678</accession>
<feature type="chain" id="PRO_5046886004" description="Secreted protein" evidence="2">
    <location>
        <begin position="17"/>
        <end position="77"/>
    </location>
</feature>
<keyword evidence="2" id="KW-0732">Signal</keyword>
<reference evidence="3 4" key="1">
    <citation type="journal article" date="2019" name="Int. J. Syst. Evol. Microbiol.">
        <title>The Global Catalogue of Microorganisms (GCM) 10K type strain sequencing project: providing services to taxonomists for standard genome sequencing and annotation.</title>
        <authorList>
            <consortium name="The Broad Institute Genomics Platform"/>
            <consortium name="The Broad Institute Genome Sequencing Center for Infectious Disease"/>
            <person name="Wu L."/>
            <person name="Ma J."/>
        </authorList>
    </citation>
    <scope>NUCLEOTIDE SEQUENCE [LARGE SCALE GENOMIC DNA]</scope>
    <source>
        <strain evidence="3 4">JCM 11269</strain>
    </source>
</reference>
<evidence type="ECO:0000256" key="2">
    <source>
        <dbReference type="SAM" id="SignalP"/>
    </source>
</evidence>
<proteinExistence type="predicted"/>
<feature type="signal peptide" evidence="2">
    <location>
        <begin position="1"/>
        <end position="16"/>
    </location>
</feature>
<comment type="caution">
    <text evidence="3">The sequence shown here is derived from an EMBL/GenBank/DDBJ whole genome shotgun (WGS) entry which is preliminary data.</text>
</comment>
<dbReference type="EMBL" id="BAAAHU010000072">
    <property type="protein sequence ID" value="GAA1015957.1"/>
    <property type="molecule type" value="Genomic_DNA"/>
</dbReference>
<dbReference type="Proteomes" id="UP001501072">
    <property type="component" value="Unassembled WGS sequence"/>
</dbReference>
<evidence type="ECO:0000313" key="4">
    <source>
        <dbReference type="Proteomes" id="UP001501072"/>
    </source>
</evidence>